<proteinExistence type="predicted"/>
<feature type="region of interest" description="Disordered" evidence="2">
    <location>
        <begin position="82"/>
        <end position="134"/>
    </location>
</feature>
<evidence type="ECO:0000256" key="2">
    <source>
        <dbReference type="SAM" id="MobiDB-lite"/>
    </source>
</evidence>
<dbReference type="STRING" id="331657.A0A4U0WIY4"/>
<evidence type="ECO:0000313" key="5">
    <source>
        <dbReference type="Proteomes" id="UP000308768"/>
    </source>
</evidence>
<dbReference type="PROSITE" id="PS50020">
    <property type="entry name" value="WW_DOMAIN_2"/>
    <property type="match status" value="1"/>
</dbReference>
<sequence>MLKSTHVPSRPPPVQQPPLPPGWTEHKAPTGHSYYYSAATQQSTYTRPVAQPDTYIPPELHAAAAYRAQNIPNAFSINQPFHGGLVAPPFQQQQHGHSQHSFQSSSRGRGGLGGGHGYQDRRRHPEDRPKKRFEIPGCSPWVLVKTKLGRRFVHNTESGESFWKFPEKVMKGVIEFDRLEREKKTMEGRGDGTGSNDVPLGKREEQSKEGQRDKKGEVDVGAKAAATASEIPLRVESLAGTVPVEDAEDSSDEYEEVEVTDDEEEDGKGPSKRQRTDSAPEDQPVEFNEDDIAYQLAAMGEEHGLDPGEHGDAVGEDWEEGAEGLPLSEEDTAALFRDMLDDHNINPYTTWESLIEGGRIIEDDRYTAPATTKARKEIWSAWTRDRIAQLREQREKQEKKDPRIPYLAFLQKYATPKLYWPEFKRKYKKEAEMRDTKVSDKERERWYREHINRLKLPQSTLRSDLAALLKSLAISTLNRSASMAALPPALLTDIRYLSLTPDIRDPLIELHISTLPPAPVASGLTTEEEEEAARQRKEKERRAKALEQRERRVEEEKRRQERDLSFGRGRLREEEMELQRAMTVGKEGLRTQLGYLEGKDDPPAAKASLDTPV</sequence>
<dbReference type="AlphaFoldDB" id="A0A4U0WIY4"/>
<dbReference type="GO" id="GO:0003712">
    <property type="term" value="F:transcription coregulator activity"/>
    <property type="evidence" value="ECO:0007669"/>
    <property type="project" value="TreeGrafter"/>
</dbReference>
<feature type="region of interest" description="Disordered" evidence="2">
    <location>
        <begin position="1"/>
        <end position="30"/>
    </location>
</feature>
<dbReference type="InterPro" id="IPR045148">
    <property type="entry name" value="TCRG1-like"/>
</dbReference>
<gene>
    <name evidence="4" type="ORF">B0A49_08176</name>
</gene>
<dbReference type="Gene3D" id="1.10.10.440">
    <property type="entry name" value="FF domain"/>
    <property type="match status" value="1"/>
</dbReference>
<feature type="domain" description="WW" evidence="3">
    <location>
        <begin position="17"/>
        <end position="50"/>
    </location>
</feature>
<feature type="compositionally biased region" description="Acidic residues" evidence="2">
    <location>
        <begin position="314"/>
        <end position="324"/>
    </location>
</feature>
<dbReference type="CDD" id="cd00201">
    <property type="entry name" value="WW"/>
    <property type="match status" value="1"/>
</dbReference>
<feature type="compositionally biased region" description="Pro residues" evidence="2">
    <location>
        <begin position="9"/>
        <end position="21"/>
    </location>
</feature>
<protein>
    <recommendedName>
        <fullName evidence="3">WW domain-containing protein</fullName>
    </recommendedName>
</protein>
<dbReference type="EMBL" id="NAJN01001724">
    <property type="protein sequence ID" value="TKA61535.1"/>
    <property type="molecule type" value="Genomic_DNA"/>
</dbReference>
<evidence type="ECO:0000313" key="4">
    <source>
        <dbReference type="EMBL" id="TKA61535.1"/>
    </source>
</evidence>
<feature type="compositionally biased region" description="Acidic residues" evidence="2">
    <location>
        <begin position="245"/>
        <end position="266"/>
    </location>
</feature>
<evidence type="ECO:0000259" key="3">
    <source>
        <dbReference type="PROSITE" id="PS50020"/>
    </source>
</evidence>
<feature type="region of interest" description="Disordered" evidence="2">
    <location>
        <begin position="517"/>
        <end position="613"/>
    </location>
</feature>
<dbReference type="Gene3D" id="2.20.70.10">
    <property type="match status" value="2"/>
</dbReference>
<feature type="compositionally biased region" description="Basic and acidic residues" evidence="2">
    <location>
        <begin position="200"/>
        <end position="220"/>
    </location>
</feature>
<feature type="compositionally biased region" description="Basic and acidic residues" evidence="2">
    <location>
        <begin position="300"/>
        <end position="313"/>
    </location>
</feature>
<name>A0A4U0WIY4_9PEZI</name>
<feature type="region of interest" description="Disordered" evidence="2">
    <location>
        <begin position="184"/>
        <end position="324"/>
    </location>
</feature>
<feature type="compositionally biased region" description="Basic and acidic residues" evidence="2">
    <location>
        <begin position="532"/>
        <end position="573"/>
    </location>
</feature>
<reference evidence="4 5" key="1">
    <citation type="submission" date="2017-03" db="EMBL/GenBank/DDBJ databases">
        <title>Genomes of endolithic fungi from Antarctica.</title>
        <authorList>
            <person name="Coleine C."/>
            <person name="Masonjones S."/>
            <person name="Stajich J.E."/>
        </authorList>
    </citation>
    <scope>NUCLEOTIDE SEQUENCE [LARGE SCALE GENOMIC DNA]</scope>
    <source>
        <strain evidence="4 5">CCFEE 5187</strain>
    </source>
</reference>
<dbReference type="InterPro" id="IPR036020">
    <property type="entry name" value="WW_dom_sf"/>
</dbReference>
<keyword evidence="1" id="KW-0677">Repeat</keyword>
<accession>A0A4U0WIY4</accession>
<dbReference type="SUPFAM" id="SSF81698">
    <property type="entry name" value="FF domain"/>
    <property type="match status" value="1"/>
</dbReference>
<keyword evidence="5" id="KW-1185">Reference proteome</keyword>
<dbReference type="Pfam" id="PF00397">
    <property type="entry name" value="WW"/>
    <property type="match status" value="1"/>
</dbReference>
<dbReference type="OrthoDB" id="410044at2759"/>
<dbReference type="Proteomes" id="UP000308768">
    <property type="component" value="Unassembled WGS sequence"/>
</dbReference>
<feature type="compositionally biased region" description="Gly residues" evidence="2">
    <location>
        <begin position="108"/>
        <end position="117"/>
    </location>
</feature>
<dbReference type="GO" id="GO:0070063">
    <property type="term" value="F:RNA polymerase binding"/>
    <property type="evidence" value="ECO:0007669"/>
    <property type="project" value="InterPro"/>
</dbReference>
<dbReference type="SMART" id="SM00456">
    <property type="entry name" value="WW"/>
    <property type="match status" value="2"/>
</dbReference>
<dbReference type="FunFam" id="2.20.70.10:FF:000049">
    <property type="entry name" value="Transcription elongation regulator 1-like"/>
    <property type="match status" value="1"/>
</dbReference>
<comment type="caution">
    <text evidence="4">The sequence shown here is derived from an EMBL/GenBank/DDBJ whole genome shotgun (WGS) entry which is preliminary data.</text>
</comment>
<dbReference type="InterPro" id="IPR001202">
    <property type="entry name" value="WW_dom"/>
</dbReference>
<evidence type="ECO:0000256" key="1">
    <source>
        <dbReference type="ARBA" id="ARBA00022737"/>
    </source>
</evidence>
<dbReference type="InterPro" id="IPR036517">
    <property type="entry name" value="FF_domain_sf"/>
</dbReference>
<dbReference type="Pfam" id="PF01846">
    <property type="entry name" value="FF"/>
    <property type="match status" value="1"/>
</dbReference>
<feature type="compositionally biased region" description="Basic and acidic residues" evidence="2">
    <location>
        <begin position="118"/>
        <end position="134"/>
    </location>
</feature>
<organism evidence="4 5">
    <name type="scientific">Cryomyces minteri</name>
    <dbReference type="NCBI Taxonomy" id="331657"/>
    <lineage>
        <taxon>Eukaryota</taxon>
        <taxon>Fungi</taxon>
        <taxon>Dikarya</taxon>
        <taxon>Ascomycota</taxon>
        <taxon>Pezizomycotina</taxon>
        <taxon>Dothideomycetes</taxon>
        <taxon>Dothideomycetes incertae sedis</taxon>
        <taxon>Cryomyces</taxon>
    </lineage>
</organism>
<dbReference type="SUPFAM" id="SSF51045">
    <property type="entry name" value="WW domain"/>
    <property type="match status" value="2"/>
</dbReference>
<dbReference type="PANTHER" id="PTHR15377:SF3">
    <property type="entry name" value="WW DOMAIN-CONTAINING PROTEIN"/>
    <property type="match status" value="1"/>
</dbReference>
<feature type="compositionally biased region" description="Acidic residues" evidence="2">
    <location>
        <begin position="279"/>
        <end position="292"/>
    </location>
</feature>
<dbReference type="InterPro" id="IPR002713">
    <property type="entry name" value="FF_domain"/>
</dbReference>
<dbReference type="PROSITE" id="PS01159">
    <property type="entry name" value="WW_DOMAIN_1"/>
    <property type="match status" value="1"/>
</dbReference>
<feature type="compositionally biased region" description="Low complexity" evidence="2">
    <location>
        <begin position="91"/>
        <end position="107"/>
    </location>
</feature>
<dbReference type="GO" id="GO:0005634">
    <property type="term" value="C:nucleus"/>
    <property type="evidence" value="ECO:0007669"/>
    <property type="project" value="TreeGrafter"/>
</dbReference>
<dbReference type="PANTHER" id="PTHR15377">
    <property type="entry name" value="TRANSCRIPTION ELONGATION REGULATOR 1"/>
    <property type="match status" value="1"/>
</dbReference>